<dbReference type="InterPro" id="IPR001715">
    <property type="entry name" value="CH_dom"/>
</dbReference>
<evidence type="ECO:0000256" key="2">
    <source>
        <dbReference type="ARBA" id="ARBA00023242"/>
    </source>
</evidence>
<dbReference type="GO" id="GO:0008017">
    <property type="term" value="F:microtubule binding"/>
    <property type="evidence" value="ECO:0007669"/>
    <property type="project" value="TreeGrafter"/>
</dbReference>
<evidence type="ECO:0000256" key="1">
    <source>
        <dbReference type="ARBA" id="ARBA00004123"/>
    </source>
</evidence>
<dbReference type="GO" id="GO:0005634">
    <property type="term" value="C:nucleus"/>
    <property type="evidence" value="ECO:0007669"/>
    <property type="project" value="UniProtKB-SubCell"/>
</dbReference>
<comment type="function">
    <text evidence="3">May play a role in apoptosis regulation.</text>
</comment>
<dbReference type="GO" id="GO:0005930">
    <property type="term" value="C:axoneme"/>
    <property type="evidence" value="ECO:0007669"/>
    <property type="project" value="TreeGrafter"/>
</dbReference>
<keyword evidence="2" id="KW-0539">Nucleus</keyword>
<proteinExistence type="predicted"/>
<organism evidence="7 8">
    <name type="scientific">Bos mutus</name>
    <name type="common">wild yak</name>
    <dbReference type="NCBI Taxonomy" id="72004"/>
    <lineage>
        <taxon>Eukaryota</taxon>
        <taxon>Metazoa</taxon>
        <taxon>Chordata</taxon>
        <taxon>Craniata</taxon>
        <taxon>Vertebrata</taxon>
        <taxon>Euteleostomi</taxon>
        <taxon>Mammalia</taxon>
        <taxon>Eutheria</taxon>
        <taxon>Laurasiatheria</taxon>
        <taxon>Artiodactyla</taxon>
        <taxon>Ruminantia</taxon>
        <taxon>Pecora</taxon>
        <taxon>Bovidae</taxon>
        <taxon>Bovinae</taxon>
        <taxon>Bos</taxon>
    </lineage>
</organism>
<dbReference type="PROSITE" id="PS50021">
    <property type="entry name" value="CH"/>
    <property type="match status" value="1"/>
</dbReference>
<dbReference type="GO" id="GO:0051493">
    <property type="term" value="P:regulation of cytoskeleton organization"/>
    <property type="evidence" value="ECO:0007669"/>
    <property type="project" value="TreeGrafter"/>
</dbReference>
<dbReference type="InterPro" id="IPR010441">
    <property type="entry name" value="CH_2"/>
</dbReference>
<accession>A0A6B0R4T6</accession>
<dbReference type="InterPro" id="IPR036872">
    <property type="entry name" value="CH_dom_sf"/>
</dbReference>
<dbReference type="AlphaFoldDB" id="A0A6B0R4T6"/>
<feature type="domain" description="Calponin-homology (CH)" evidence="6">
    <location>
        <begin position="49"/>
        <end position="155"/>
    </location>
</feature>
<dbReference type="InterPro" id="IPR052111">
    <property type="entry name" value="Spermatogenesis_Ciliary_MAP"/>
</dbReference>
<evidence type="ECO:0000259" key="6">
    <source>
        <dbReference type="PROSITE" id="PS50021"/>
    </source>
</evidence>
<gene>
    <name evidence="7" type="ORF">E5288_WYG014261</name>
</gene>
<dbReference type="Proteomes" id="UP000322234">
    <property type="component" value="Unassembled WGS sequence"/>
</dbReference>
<name>A0A6B0R4T6_9CETA</name>
<evidence type="ECO:0000256" key="5">
    <source>
        <dbReference type="SAM" id="MobiDB-lite"/>
    </source>
</evidence>
<dbReference type="Gene3D" id="1.10.418.10">
    <property type="entry name" value="Calponin-like domain"/>
    <property type="match status" value="1"/>
</dbReference>
<dbReference type="FunFam" id="1.10.418.10:FF:000061">
    <property type="entry name" value="Spermatogenesis associated 4"/>
    <property type="match status" value="1"/>
</dbReference>
<keyword evidence="8" id="KW-1185">Reference proteome</keyword>
<evidence type="ECO:0000313" key="7">
    <source>
        <dbReference type="EMBL" id="MXQ84312.1"/>
    </source>
</evidence>
<reference evidence="7" key="1">
    <citation type="submission" date="2019-10" db="EMBL/GenBank/DDBJ databases">
        <title>The sequence and de novo assembly of the wild yak genome.</title>
        <authorList>
            <person name="Liu Y."/>
        </authorList>
    </citation>
    <scope>NUCLEOTIDE SEQUENCE [LARGE SCALE GENOMIC DNA]</scope>
    <source>
        <strain evidence="7">WY2019</strain>
    </source>
</reference>
<comment type="caution">
    <text evidence="7">The sequence shown here is derived from an EMBL/GenBank/DDBJ whole genome shotgun (WGS) entry which is preliminary data.</text>
</comment>
<comment type="subcellular location">
    <subcellularLocation>
        <location evidence="1">Nucleus</location>
    </subcellularLocation>
</comment>
<protein>
    <recommendedName>
        <fullName evidence="4">Spermatogenesis-associated protein 4</fullName>
    </recommendedName>
</protein>
<dbReference type="EMBL" id="VBQZ03000020">
    <property type="protein sequence ID" value="MXQ84312.1"/>
    <property type="molecule type" value="Genomic_DNA"/>
</dbReference>
<dbReference type="Pfam" id="PF06294">
    <property type="entry name" value="CH_2"/>
    <property type="match status" value="1"/>
</dbReference>
<evidence type="ECO:0000256" key="4">
    <source>
        <dbReference type="ARBA" id="ARBA00071322"/>
    </source>
</evidence>
<evidence type="ECO:0000313" key="8">
    <source>
        <dbReference type="Proteomes" id="UP000322234"/>
    </source>
</evidence>
<sequence>MAAAGPRGGLLTQPAAARPKTRSVLPCQAAPNGEKPKKCLVYPHPPKSSRLSRSVLRWLQSLDLTFFPRNISRDFSNGFLIAEIFTTYYPWDLKLSSFKNGTSLKVKLDNWAQLEKFLARKKLKLPKELIHGTIHCKAGVPEILIQEVYTLLTHREIKSIQEDLVNFTDYSYQMQLPLVPRSTASKSIKDNIRLSELIGNPNKLNNELKVEFLFLLQMLQRKLSRKLNPKWFAVKPTVGESTLDHRPAKASGNKSNSVVSKERAAPVCLKNVGLGIQSRTVQEVDMLCFSVGAASILRTHPPLPPTSGSFHQGCLQQTFQQGNFQVSEIGTPSSMASCCSVFNNGRTAINNSSPILRSHEA</sequence>
<evidence type="ECO:0000256" key="3">
    <source>
        <dbReference type="ARBA" id="ARBA00058372"/>
    </source>
</evidence>
<dbReference type="PANTHER" id="PTHR12509:SF8">
    <property type="entry name" value="SPERMATOGENESIS-ASSOCIATED PROTEIN 4"/>
    <property type="match status" value="1"/>
</dbReference>
<dbReference type="PANTHER" id="PTHR12509">
    <property type="entry name" value="SPERMATOGENESIS-ASSOCIATED 4-RELATED"/>
    <property type="match status" value="1"/>
</dbReference>
<feature type="region of interest" description="Disordered" evidence="5">
    <location>
        <begin position="1"/>
        <end position="23"/>
    </location>
</feature>